<evidence type="ECO:0000256" key="2">
    <source>
        <dbReference type="ARBA" id="ARBA00022448"/>
    </source>
</evidence>
<feature type="transmembrane region" description="Helical" evidence="7">
    <location>
        <begin position="246"/>
        <end position="266"/>
    </location>
</feature>
<keyword evidence="6 7" id="KW-0472">Membrane</keyword>
<feature type="transmembrane region" description="Helical" evidence="7">
    <location>
        <begin position="275"/>
        <end position="293"/>
    </location>
</feature>
<dbReference type="GO" id="GO:0022857">
    <property type="term" value="F:transmembrane transporter activity"/>
    <property type="evidence" value="ECO:0007669"/>
    <property type="project" value="InterPro"/>
</dbReference>
<feature type="transmembrane region" description="Helical" evidence="7">
    <location>
        <begin position="76"/>
        <end position="97"/>
    </location>
</feature>
<name>A0A4V2F4F6_9ACTN</name>
<dbReference type="InterPro" id="IPR050171">
    <property type="entry name" value="MFS_Transporters"/>
</dbReference>
<organism evidence="9 10">
    <name type="scientific">Motilibacter rhizosphaerae</name>
    <dbReference type="NCBI Taxonomy" id="598652"/>
    <lineage>
        <taxon>Bacteria</taxon>
        <taxon>Bacillati</taxon>
        <taxon>Actinomycetota</taxon>
        <taxon>Actinomycetes</taxon>
        <taxon>Motilibacterales</taxon>
        <taxon>Motilibacteraceae</taxon>
        <taxon>Motilibacter</taxon>
    </lineage>
</organism>
<comment type="caution">
    <text evidence="9">The sequence shown here is derived from an EMBL/GenBank/DDBJ whole genome shotgun (WGS) entry which is preliminary data.</text>
</comment>
<gene>
    <name evidence="9" type="ORF">EV189_2867</name>
</gene>
<dbReference type="PANTHER" id="PTHR23517">
    <property type="entry name" value="RESISTANCE PROTEIN MDTM, PUTATIVE-RELATED-RELATED"/>
    <property type="match status" value="1"/>
</dbReference>
<evidence type="ECO:0000256" key="4">
    <source>
        <dbReference type="ARBA" id="ARBA00022692"/>
    </source>
</evidence>
<dbReference type="InterPro" id="IPR005829">
    <property type="entry name" value="Sugar_transporter_CS"/>
</dbReference>
<dbReference type="GO" id="GO:0005886">
    <property type="term" value="C:plasma membrane"/>
    <property type="evidence" value="ECO:0007669"/>
    <property type="project" value="UniProtKB-SubCell"/>
</dbReference>
<dbReference type="InterPro" id="IPR020846">
    <property type="entry name" value="MFS_dom"/>
</dbReference>
<evidence type="ECO:0000313" key="9">
    <source>
        <dbReference type="EMBL" id="RZS87437.1"/>
    </source>
</evidence>
<dbReference type="PANTHER" id="PTHR23517:SF13">
    <property type="entry name" value="MAJOR FACILITATOR SUPERFAMILY MFS_1"/>
    <property type="match status" value="1"/>
</dbReference>
<feature type="transmembrane region" description="Helical" evidence="7">
    <location>
        <begin position="369"/>
        <end position="387"/>
    </location>
</feature>
<dbReference type="InterPro" id="IPR011701">
    <property type="entry name" value="MFS"/>
</dbReference>
<feature type="transmembrane region" description="Helical" evidence="7">
    <location>
        <begin position="48"/>
        <end position="69"/>
    </location>
</feature>
<feature type="transmembrane region" description="Helical" evidence="7">
    <location>
        <begin position="133"/>
        <end position="158"/>
    </location>
</feature>
<feature type="domain" description="Major facilitator superfamily (MFS) profile" evidence="8">
    <location>
        <begin position="1"/>
        <end position="401"/>
    </location>
</feature>
<keyword evidence="3" id="KW-1003">Cell membrane</keyword>
<evidence type="ECO:0000256" key="7">
    <source>
        <dbReference type="SAM" id="Phobius"/>
    </source>
</evidence>
<feature type="transmembrane region" description="Helical" evidence="7">
    <location>
        <begin position="103"/>
        <end position="121"/>
    </location>
</feature>
<evidence type="ECO:0000259" key="8">
    <source>
        <dbReference type="PROSITE" id="PS50850"/>
    </source>
</evidence>
<feature type="transmembrane region" description="Helical" evidence="7">
    <location>
        <begin position="164"/>
        <end position="183"/>
    </location>
</feature>
<dbReference type="Gene3D" id="1.20.1250.20">
    <property type="entry name" value="MFS general substrate transporter like domains"/>
    <property type="match status" value="1"/>
</dbReference>
<evidence type="ECO:0000256" key="3">
    <source>
        <dbReference type="ARBA" id="ARBA00022475"/>
    </source>
</evidence>
<keyword evidence="10" id="KW-1185">Reference proteome</keyword>
<dbReference type="EMBL" id="SGXD01000003">
    <property type="protein sequence ID" value="RZS87437.1"/>
    <property type="molecule type" value="Genomic_DNA"/>
</dbReference>
<dbReference type="SUPFAM" id="SSF103473">
    <property type="entry name" value="MFS general substrate transporter"/>
    <property type="match status" value="1"/>
</dbReference>
<accession>A0A4V2F4F6</accession>
<comment type="subcellular location">
    <subcellularLocation>
        <location evidence="1">Cell membrane</location>
        <topology evidence="1">Multi-pass membrane protein</topology>
    </subcellularLocation>
</comment>
<keyword evidence="5 7" id="KW-1133">Transmembrane helix</keyword>
<evidence type="ECO:0000256" key="1">
    <source>
        <dbReference type="ARBA" id="ARBA00004651"/>
    </source>
</evidence>
<protein>
    <submittedName>
        <fullName evidence="9">Putative MFS family arabinose efflux permease</fullName>
    </submittedName>
</protein>
<evidence type="ECO:0000256" key="6">
    <source>
        <dbReference type="ARBA" id="ARBA00023136"/>
    </source>
</evidence>
<dbReference type="PROSITE" id="PS00216">
    <property type="entry name" value="SUGAR_TRANSPORT_1"/>
    <property type="match status" value="1"/>
</dbReference>
<feature type="transmembrane region" description="Helical" evidence="7">
    <location>
        <begin position="335"/>
        <end position="357"/>
    </location>
</feature>
<evidence type="ECO:0000313" key="10">
    <source>
        <dbReference type="Proteomes" id="UP000293638"/>
    </source>
</evidence>
<dbReference type="RefSeq" id="WP_231116386.1">
    <property type="nucleotide sequence ID" value="NZ_SGXD01000003.1"/>
</dbReference>
<reference evidence="9 10" key="1">
    <citation type="submission" date="2019-02" db="EMBL/GenBank/DDBJ databases">
        <title>Genomic Encyclopedia of Type Strains, Phase IV (KMG-IV): sequencing the most valuable type-strain genomes for metagenomic binning, comparative biology and taxonomic classification.</title>
        <authorList>
            <person name="Goeker M."/>
        </authorList>
    </citation>
    <scope>NUCLEOTIDE SEQUENCE [LARGE SCALE GENOMIC DNA]</scope>
    <source>
        <strain evidence="9 10">DSM 45622</strain>
    </source>
</reference>
<dbReference type="Pfam" id="PF07690">
    <property type="entry name" value="MFS_1"/>
    <property type="match status" value="1"/>
</dbReference>
<dbReference type="AlphaFoldDB" id="A0A4V2F4F6"/>
<dbReference type="Proteomes" id="UP000293638">
    <property type="component" value="Unassembled WGS sequence"/>
</dbReference>
<keyword evidence="2" id="KW-0813">Transport</keyword>
<dbReference type="PROSITE" id="PS50850">
    <property type="entry name" value="MFS"/>
    <property type="match status" value="1"/>
</dbReference>
<dbReference type="InterPro" id="IPR036259">
    <property type="entry name" value="MFS_trans_sf"/>
</dbReference>
<feature type="transmembrane region" description="Helical" evidence="7">
    <location>
        <begin position="299"/>
        <end position="323"/>
    </location>
</feature>
<feature type="transmembrane region" description="Helical" evidence="7">
    <location>
        <begin position="210"/>
        <end position="231"/>
    </location>
</feature>
<proteinExistence type="predicted"/>
<evidence type="ECO:0000256" key="5">
    <source>
        <dbReference type="ARBA" id="ARBA00022989"/>
    </source>
</evidence>
<sequence>MQWTRPQGFWLVAATLFAFMAAASAPSPLYVVYQARWHFSSTTLTTVFAVYALALLVALVTAGGISDFVGRRRALLAALVLEVVSMAVFLGARGVAWLTTARILQGVATGLANGAISAALVDLAPASNPRLGSLLGSVAPSAGLAVGALGSGLLVEYAPAPRSLVFVVLLVAFVVAALAVLALPETVPGRPGALASLRPRVRVPREARGTFLVALPSLFATWAMGGLYLSLGPSLAAGVLGTRNHVIGGVVVFALMAAGSLASWAVRDAAPERTMSGGSLVLAVGTLVSLLALEADSLALFLVGSAVAGLGFGSAFLGAFRSLAAVARPDERAELFAALFAVSYVAFSVPAVVAGFAVTSYGLLDTARAYAGFVVVVSLTSTVLGQLRTRSVRRPVLAVEE</sequence>
<keyword evidence="4 7" id="KW-0812">Transmembrane</keyword>